<dbReference type="GO" id="GO:0003700">
    <property type="term" value="F:DNA-binding transcription factor activity"/>
    <property type="evidence" value="ECO:0007669"/>
    <property type="project" value="InterPro"/>
</dbReference>
<sequence>MSTNALRANLMNYLLSYHGSLYDDLPHPFSASNLKVHNDAIKDPSNTSQMQMKSSSPNTPNKLYPESACQCNPMAGPNVLSASTRGSLMNFVDDGHLDVKETMNHGLEELKMVLQKELTNSDVGRIGRIVLPKKEAESNLPPLSERDGMMLQMDDLILPTTWKFKYRFWPNNRSRMYIMETTGDFVRTHGLEAGDFFIIYKSSASGNYAVASKKGNRLPTSVDLLHCHTMNQCNMNEDGNSCLSRIGKVRGAKHQLCLEPSKSLGQGSHSFLTVARNDSLRTGVLNDFDGHPAGPHFQNLPP</sequence>
<dbReference type="PANTHER" id="PTHR31140:SF90">
    <property type="entry name" value="B3 DOMAIN-CONTAINING TRANSCRIPTION FACTOR LEC2"/>
    <property type="match status" value="1"/>
</dbReference>
<evidence type="ECO:0000256" key="6">
    <source>
        <dbReference type="SAM" id="MobiDB-lite"/>
    </source>
</evidence>
<name>A0A8B8ZGW5_PHODC</name>
<keyword evidence="8" id="KW-1185">Reference proteome</keyword>
<dbReference type="PANTHER" id="PTHR31140">
    <property type="entry name" value="B3 DOMAIN-CONTAINING TRANSCRIPTION FACTOR ABI3"/>
    <property type="match status" value="1"/>
</dbReference>
<accession>A0A8B8ZGW5</accession>
<dbReference type="AlphaFoldDB" id="A0A8B8ZGW5"/>
<dbReference type="Gene3D" id="2.40.330.10">
    <property type="entry name" value="DNA-binding pseudobarrel domain"/>
    <property type="match status" value="1"/>
</dbReference>
<reference evidence="9" key="2">
    <citation type="submission" date="2025-08" db="UniProtKB">
        <authorList>
            <consortium name="RefSeq"/>
        </authorList>
    </citation>
    <scope>IDENTIFICATION</scope>
    <source>
        <tissue evidence="9">Young leaves</tissue>
    </source>
</reference>
<feature type="domain" description="TF-B3" evidence="7">
    <location>
        <begin position="114"/>
        <end position="216"/>
    </location>
</feature>
<keyword evidence="4" id="KW-0804">Transcription</keyword>
<proteinExistence type="predicted"/>
<dbReference type="InterPro" id="IPR044800">
    <property type="entry name" value="LEC2-like"/>
</dbReference>
<dbReference type="SMART" id="SM01019">
    <property type="entry name" value="B3"/>
    <property type="match status" value="1"/>
</dbReference>
<comment type="subcellular location">
    <subcellularLocation>
        <location evidence="1">Nucleus</location>
    </subcellularLocation>
</comment>
<evidence type="ECO:0000256" key="3">
    <source>
        <dbReference type="ARBA" id="ARBA00023125"/>
    </source>
</evidence>
<keyword evidence="5" id="KW-0539">Nucleus</keyword>
<keyword evidence="2" id="KW-0805">Transcription regulation</keyword>
<evidence type="ECO:0000256" key="5">
    <source>
        <dbReference type="ARBA" id="ARBA00023242"/>
    </source>
</evidence>
<dbReference type="GeneID" id="103716648"/>
<keyword evidence="3" id="KW-0238">DNA-binding</keyword>
<dbReference type="RefSeq" id="XP_038971044.1">
    <property type="nucleotide sequence ID" value="XM_039115116.1"/>
</dbReference>
<dbReference type="InterPro" id="IPR015300">
    <property type="entry name" value="DNA-bd_pseudobarrel_sf"/>
</dbReference>
<evidence type="ECO:0000313" key="8">
    <source>
        <dbReference type="Proteomes" id="UP000228380"/>
    </source>
</evidence>
<evidence type="ECO:0000256" key="2">
    <source>
        <dbReference type="ARBA" id="ARBA00023015"/>
    </source>
</evidence>
<protein>
    <submittedName>
        <fullName evidence="9">B3 domain-containing protein Os04g0676600-like</fullName>
    </submittedName>
</protein>
<dbReference type="OrthoDB" id="757982at2759"/>
<dbReference type="Proteomes" id="UP000228380">
    <property type="component" value="Chromosome 17"/>
</dbReference>
<feature type="compositionally biased region" description="Polar residues" evidence="6">
    <location>
        <begin position="44"/>
        <end position="61"/>
    </location>
</feature>
<dbReference type="SUPFAM" id="SSF101936">
    <property type="entry name" value="DNA-binding pseudobarrel domain"/>
    <property type="match status" value="1"/>
</dbReference>
<organism evidence="8 9">
    <name type="scientific">Phoenix dactylifera</name>
    <name type="common">Date palm</name>
    <dbReference type="NCBI Taxonomy" id="42345"/>
    <lineage>
        <taxon>Eukaryota</taxon>
        <taxon>Viridiplantae</taxon>
        <taxon>Streptophyta</taxon>
        <taxon>Embryophyta</taxon>
        <taxon>Tracheophyta</taxon>
        <taxon>Spermatophyta</taxon>
        <taxon>Magnoliopsida</taxon>
        <taxon>Liliopsida</taxon>
        <taxon>Arecaceae</taxon>
        <taxon>Coryphoideae</taxon>
        <taxon>Phoeniceae</taxon>
        <taxon>Phoenix</taxon>
    </lineage>
</organism>
<feature type="region of interest" description="Disordered" evidence="6">
    <location>
        <begin position="40"/>
        <end position="62"/>
    </location>
</feature>
<dbReference type="Pfam" id="PF02362">
    <property type="entry name" value="B3"/>
    <property type="match status" value="1"/>
</dbReference>
<gene>
    <name evidence="9" type="primary">LOC103716648</name>
</gene>
<evidence type="ECO:0000256" key="4">
    <source>
        <dbReference type="ARBA" id="ARBA00023163"/>
    </source>
</evidence>
<reference evidence="8" key="1">
    <citation type="journal article" date="2019" name="Nat. Commun.">
        <title>Genome-wide association mapping of date palm fruit traits.</title>
        <authorList>
            <person name="Hazzouri K.M."/>
            <person name="Gros-Balthazard M."/>
            <person name="Flowers J.M."/>
            <person name="Copetti D."/>
            <person name="Lemansour A."/>
            <person name="Lebrun M."/>
            <person name="Masmoudi K."/>
            <person name="Ferrand S."/>
            <person name="Dhar M.I."/>
            <person name="Fresquez Z.A."/>
            <person name="Rosas U."/>
            <person name="Zhang J."/>
            <person name="Talag J."/>
            <person name="Lee S."/>
            <person name="Kudrna D."/>
            <person name="Powell R.F."/>
            <person name="Leitch I.J."/>
            <person name="Krueger R.R."/>
            <person name="Wing R.A."/>
            <person name="Amiri K.M.A."/>
            <person name="Purugganan M.D."/>
        </authorList>
    </citation>
    <scope>NUCLEOTIDE SEQUENCE [LARGE SCALE GENOMIC DNA]</scope>
    <source>
        <strain evidence="8">cv. Khalas</strain>
    </source>
</reference>
<dbReference type="PROSITE" id="PS50863">
    <property type="entry name" value="B3"/>
    <property type="match status" value="1"/>
</dbReference>
<dbReference type="GO" id="GO:0005634">
    <property type="term" value="C:nucleus"/>
    <property type="evidence" value="ECO:0007669"/>
    <property type="project" value="UniProtKB-SubCell"/>
</dbReference>
<dbReference type="KEGG" id="pda:103716648"/>
<evidence type="ECO:0000256" key="1">
    <source>
        <dbReference type="ARBA" id="ARBA00004123"/>
    </source>
</evidence>
<dbReference type="InterPro" id="IPR003340">
    <property type="entry name" value="B3_DNA-bd"/>
</dbReference>
<evidence type="ECO:0000313" key="9">
    <source>
        <dbReference type="RefSeq" id="XP_038971044.1"/>
    </source>
</evidence>
<dbReference type="CDD" id="cd10017">
    <property type="entry name" value="B3_DNA"/>
    <property type="match status" value="1"/>
</dbReference>
<evidence type="ECO:0000259" key="7">
    <source>
        <dbReference type="PROSITE" id="PS50863"/>
    </source>
</evidence>
<dbReference type="GO" id="GO:0003677">
    <property type="term" value="F:DNA binding"/>
    <property type="evidence" value="ECO:0007669"/>
    <property type="project" value="UniProtKB-KW"/>
</dbReference>